<name>A0A183DAQ9_9BILA</name>
<reference evidence="2" key="1">
    <citation type="submission" date="2016-06" db="UniProtKB">
        <authorList>
            <consortium name="WormBaseParasite"/>
        </authorList>
    </citation>
    <scope>IDENTIFICATION</scope>
</reference>
<protein>
    <submittedName>
        <fullName evidence="2">SSrecog domain-containing protein</fullName>
    </submittedName>
</protein>
<dbReference type="PANTHER" id="PTHR45849:SF1">
    <property type="entry name" value="FACT COMPLEX SUBUNIT SSRP1"/>
    <property type="match status" value="1"/>
</dbReference>
<dbReference type="InterPro" id="IPR038167">
    <property type="entry name" value="SSRP1_sf"/>
</dbReference>
<dbReference type="GO" id="GO:0042393">
    <property type="term" value="F:histone binding"/>
    <property type="evidence" value="ECO:0007669"/>
    <property type="project" value="TreeGrafter"/>
</dbReference>
<dbReference type="GO" id="GO:0031491">
    <property type="term" value="F:nucleosome binding"/>
    <property type="evidence" value="ECO:0007669"/>
    <property type="project" value="TreeGrafter"/>
</dbReference>
<feature type="domain" description="SSRP1 dimerization" evidence="1">
    <location>
        <begin position="1"/>
        <end position="51"/>
    </location>
</feature>
<dbReference type="WBParaSite" id="GPUH_0000580801-mRNA-1">
    <property type="protein sequence ID" value="GPUH_0000580801-mRNA-1"/>
    <property type="gene ID" value="GPUH_0000580801"/>
</dbReference>
<proteinExistence type="predicted"/>
<dbReference type="Pfam" id="PF03531">
    <property type="entry name" value="SSrecog"/>
    <property type="match status" value="1"/>
</dbReference>
<dbReference type="Gene3D" id="2.30.29.220">
    <property type="entry name" value="Structure-specific recognition protein (SSRP1)"/>
    <property type="match status" value="1"/>
</dbReference>
<dbReference type="GO" id="GO:0035101">
    <property type="term" value="C:FACT complex"/>
    <property type="evidence" value="ECO:0007669"/>
    <property type="project" value="TreeGrafter"/>
</dbReference>
<dbReference type="AlphaFoldDB" id="A0A183DAQ9"/>
<dbReference type="PANTHER" id="PTHR45849">
    <property type="entry name" value="FACT COMPLEX SUBUNIT SSRP1"/>
    <property type="match status" value="1"/>
</dbReference>
<dbReference type="InterPro" id="IPR050454">
    <property type="entry name" value="RTT106/SSRP1_HistChap/FACT"/>
</dbReference>
<dbReference type="InterPro" id="IPR024954">
    <property type="entry name" value="SSRP1_DD"/>
</dbReference>
<dbReference type="GO" id="GO:1902275">
    <property type="term" value="P:regulation of chromatin organization"/>
    <property type="evidence" value="ECO:0007669"/>
    <property type="project" value="TreeGrafter"/>
</dbReference>
<evidence type="ECO:0000313" key="2">
    <source>
        <dbReference type="WBParaSite" id="GPUH_0000580801-mRNA-1"/>
    </source>
</evidence>
<evidence type="ECO:0000259" key="1">
    <source>
        <dbReference type="Pfam" id="PF03531"/>
    </source>
</evidence>
<sequence>LEFEVDGKPCFEIPLSNVSNCTAGKSEAALEFHQGDGCPISLMEMRFHIPTDPDADEDVDPVEVLGFFLLGITKSELRVEDWSP</sequence>
<organism evidence="2">
    <name type="scientific">Gongylonema pulchrum</name>
    <dbReference type="NCBI Taxonomy" id="637853"/>
    <lineage>
        <taxon>Eukaryota</taxon>
        <taxon>Metazoa</taxon>
        <taxon>Ecdysozoa</taxon>
        <taxon>Nematoda</taxon>
        <taxon>Chromadorea</taxon>
        <taxon>Rhabditida</taxon>
        <taxon>Spirurina</taxon>
        <taxon>Spiruromorpha</taxon>
        <taxon>Spiruroidea</taxon>
        <taxon>Gongylonematidae</taxon>
        <taxon>Gongylonema</taxon>
    </lineage>
</organism>
<accession>A0A183DAQ9</accession>